<feature type="transmembrane region" description="Helical" evidence="1">
    <location>
        <begin position="12"/>
        <end position="33"/>
    </location>
</feature>
<organism evidence="2">
    <name type="scientific">Mecinus janthinus</name>
    <dbReference type="NCBI Taxonomy" id="1071889"/>
    <lineage>
        <taxon>Eukaryota</taxon>
        <taxon>Metazoa</taxon>
        <taxon>Ecdysozoa</taxon>
        <taxon>Arthropoda</taxon>
        <taxon>Hexapoda</taxon>
        <taxon>Insecta</taxon>
        <taxon>Pterygota</taxon>
        <taxon>Neoptera</taxon>
        <taxon>Endopterygota</taxon>
        <taxon>Coleoptera</taxon>
        <taxon>Polyphaga</taxon>
        <taxon>Cucujiformia</taxon>
        <taxon>Curculionidae</taxon>
        <taxon>Curculioninae</taxon>
        <taxon>Mecinini</taxon>
        <taxon>Mecinus</taxon>
    </lineage>
</organism>
<name>A0A343C4X7_9CUCU</name>
<keyword evidence="1" id="KW-0472">Membrane</keyword>
<accession>A0A343C4X7</accession>
<dbReference type="AlphaFoldDB" id="A0A343C4X7"/>
<dbReference type="EMBL" id="KX087312">
    <property type="protein sequence ID" value="ARH55083.1"/>
    <property type="molecule type" value="Genomic_DNA"/>
</dbReference>
<proteinExistence type="predicted"/>
<keyword evidence="1" id="KW-0812">Transmembrane</keyword>
<keyword evidence="1" id="KW-1133">Transmembrane helix</keyword>
<reference evidence="2" key="1">
    <citation type="submission" date="2016-04" db="EMBL/GenBank/DDBJ databases">
        <title>Mitochondria of beetle species.</title>
        <authorList>
            <person name="Hunter A."/>
            <person name="Moriniere J."/>
            <person name="Tang P."/>
            <person name="Linard B."/>
            <person name="Crampton-Platt A."/>
            <person name="Vogler A.P."/>
        </authorList>
    </citation>
    <scope>NUCLEOTIDE SEQUENCE</scope>
</reference>
<sequence>MPQMMPMNWLELYMYFSSLFMLMITMNFFMLMYKPKSKNYNKIKIFMNWKW</sequence>
<gene>
    <name evidence="2" type="primary">atp8</name>
</gene>
<geneLocation type="mitochondrion" evidence="2"/>
<protein>
    <submittedName>
        <fullName evidence="2">ATP synthase F0 subunit 8</fullName>
    </submittedName>
</protein>
<keyword evidence="2" id="KW-0496">Mitochondrion</keyword>
<evidence type="ECO:0000313" key="2">
    <source>
        <dbReference type="EMBL" id="ARH55083.1"/>
    </source>
</evidence>
<evidence type="ECO:0000256" key="1">
    <source>
        <dbReference type="SAM" id="Phobius"/>
    </source>
</evidence>